<evidence type="ECO:0000259" key="6">
    <source>
        <dbReference type="SMART" id="SM01360"/>
    </source>
</evidence>
<feature type="domain" description="Alpha-macroglobulin receptor-binding" evidence="7">
    <location>
        <begin position="988"/>
        <end position="1074"/>
    </location>
</feature>
<dbReference type="InterPro" id="IPR047565">
    <property type="entry name" value="Alpha-macroglob_thiol-ester_cl"/>
</dbReference>
<accession>A0A8C5D2H7</accession>
<dbReference type="AlphaFoldDB" id="A0A8C5D2H7"/>
<dbReference type="GO" id="GO:0005615">
    <property type="term" value="C:extracellular space"/>
    <property type="evidence" value="ECO:0007669"/>
    <property type="project" value="InterPro"/>
</dbReference>
<dbReference type="GO" id="GO:0007399">
    <property type="term" value="P:nervous system development"/>
    <property type="evidence" value="ECO:0007669"/>
    <property type="project" value="UniProtKB-ARBA"/>
</dbReference>
<dbReference type="InterPro" id="IPR001599">
    <property type="entry name" value="Macroglobln_a2"/>
</dbReference>
<dbReference type="SMART" id="SM01359">
    <property type="entry name" value="A2M_N_2"/>
    <property type="match status" value="1"/>
</dbReference>
<evidence type="ECO:0008006" key="10">
    <source>
        <dbReference type="Google" id="ProtNLM"/>
    </source>
</evidence>
<dbReference type="PROSITE" id="PS00477">
    <property type="entry name" value="ALPHA_2_MACROGLOBULIN"/>
    <property type="match status" value="1"/>
</dbReference>
<evidence type="ECO:0000313" key="9">
    <source>
        <dbReference type="Proteomes" id="UP000694546"/>
    </source>
</evidence>
<evidence type="ECO:0000259" key="5">
    <source>
        <dbReference type="SMART" id="SM01359"/>
    </source>
</evidence>
<dbReference type="InterPro" id="IPR009048">
    <property type="entry name" value="A-macroglobulin_rcpt-bd"/>
</dbReference>
<proteinExistence type="inferred from homology"/>
<evidence type="ECO:0000256" key="1">
    <source>
        <dbReference type="ARBA" id="ARBA00010952"/>
    </source>
</evidence>
<dbReference type="PANTHER" id="PTHR11412">
    <property type="entry name" value="MACROGLOBULIN / COMPLEMENT"/>
    <property type="match status" value="1"/>
</dbReference>
<dbReference type="SMART" id="SM01361">
    <property type="entry name" value="A2M_recep"/>
    <property type="match status" value="1"/>
</dbReference>
<name>A0A8C5D2H7_GADMO</name>
<feature type="domain" description="Alpha-2-macroglobulin" evidence="6">
    <location>
        <begin position="391"/>
        <end position="481"/>
    </location>
</feature>
<dbReference type="Pfam" id="PF07703">
    <property type="entry name" value="A2M_BRD"/>
    <property type="match status" value="1"/>
</dbReference>
<dbReference type="SMART" id="SM01360">
    <property type="entry name" value="A2M"/>
    <property type="match status" value="1"/>
</dbReference>
<keyword evidence="4" id="KW-1015">Disulfide bond</keyword>
<keyword evidence="9" id="KW-1185">Reference proteome</keyword>
<dbReference type="Gene3D" id="1.50.10.20">
    <property type="match status" value="1"/>
</dbReference>
<dbReference type="Gene3D" id="2.20.130.20">
    <property type="match status" value="1"/>
</dbReference>
<dbReference type="InterPro" id="IPR008930">
    <property type="entry name" value="Terpenoid_cyclase/PrenylTrfase"/>
</dbReference>
<dbReference type="SMART" id="SM01419">
    <property type="entry name" value="Thiol-ester_cl"/>
    <property type="match status" value="1"/>
</dbReference>
<dbReference type="PANTHER" id="PTHR11412:SF160">
    <property type="entry name" value="ALPHA-2-MACROGLOBULIN-LIKE PROTEIN 1"/>
    <property type="match status" value="1"/>
</dbReference>
<dbReference type="Proteomes" id="UP000694546">
    <property type="component" value="Chromosome 16"/>
</dbReference>
<dbReference type="Ensembl" id="ENSGMOT00000036448.1">
    <property type="protein sequence ID" value="ENSGMOP00000068798.1"/>
    <property type="gene ID" value="ENSGMOG00000030985.1"/>
</dbReference>
<reference evidence="8" key="1">
    <citation type="submission" date="2025-08" db="UniProtKB">
        <authorList>
            <consortium name="Ensembl"/>
        </authorList>
    </citation>
    <scope>IDENTIFICATION</scope>
</reference>
<protein>
    <recommendedName>
        <fullName evidence="10">Alpha-2-macroglobulin-like protein 1</fullName>
    </recommendedName>
</protein>
<evidence type="ECO:0000256" key="3">
    <source>
        <dbReference type="ARBA" id="ARBA00022900"/>
    </source>
</evidence>
<dbReference type="InterPro" id="IPR050473">
    <property type="entry name" value="A2M/Complement_sys"/>
</dbReference>
<evidence type="ECO:0000256" key="4">
    <source>
        <dbReference type="ARBA" id="ARBA00023157"/>
    </source>
</evidence>
<dbReference type="Gene3D" id="6.20.50.160">
    <property type="match status" value="1"/>
</dbReference>
<dbReference type="InterPro" id="IPR013783">
    <property type="entry name" value="Ig-like_fold"/>
</dbReference>
<dbReference type="GeneTree" id="ENSGT00940000154904"/>
<dbReference type="Gene3D" id="2.60.40.690">
    <property type="entry name" value="Alpha-macroglobulin, receptor-binding domain"/>
    <property type="match status" value="1"/>
</dbReference>
<feature type="domain" description="Alpha-2-macroglobulin bait region" evidence="5">
    <location>
        <begin position="178"/>
        <end position="325"/>
    </location>
</feature>
<evidence type="ECO:0000259" key="7">
    <source>
        <dbReference type="SMART" id="SM01361"/>
    </source>
</evidence>
<dbReference type="SUPFAM" id="SSF48239">
    <property type="entry name" value="Terpenoid cyclases/Protein prenyltransferases"/>
    <property type="match status" value="1"/>
</dbReference>
<dbReference type="Pfam" id="PF07677">
    <property type="entry name" value="A2M_recep"/>
    <property type="match status" value="1"/>
</dbReference>
<comment type="similarity">
    <text evidence="1">Belongs to the protease inhibitor I39 (alpha-2-macroglobulin) family.</text>
</comment>
<dbReference type="Gene3D" id="2.60.120.1540">
    <property type="match status" value="1"/>
</dbReference>
<dbReference type="InterPro" id="IPR041813">
    <property type="entry name" value="A2M_TED"/>
</dbReference>
<dbReference type="InterPro" id="IPR036595">
    <property type="entry name" value="A-macroglobulin_rcpt-bd_sf"/>
</dbReference>
<evidence type="ECO:0000313" key="8">
    <source>
        <dbReference type="Ensembl" id="ENSGMOP00000068798.1"/>
    </source>
</evidence>
<evidence type="ECO:0000256" key="2">
    <source>
        <dbReference type="ARBA" id="ARBA00022690"/>
    </source>
</evidence>
<dbReference type="CDD" id="cd02897">
    <property type="entry name" value="A2M_2"/>
    <property type="match status" value="1"/>
</dbReference>
<dbReference type="InterPro" id="IPR011625">
    <property type="entry name" value="A2M_N_BRD"/>
</dbReference>
<dbReference type="GO" id="GO:0004867">
    <property type="term" value="F:serine-type endopeptidase inhibitor activity"/>
    <property type="evidence" value="ECO:0007669"/>
    <property type="project" value="UniProtKB-KW"/>
</dbReference>
<dbReference type="InterPro" id="IPR014756">
    <property type="entry name" value="Ig_E-set"/>
</dbReference>
<dbReference type="Gene3D" id="2.60.40.1930">
    <property type="match status" value="2"/>
</dbReference>
<keyword evidence="2" id="KW-0646">Protease inhibitor</keyword>
<dbReference type="SUPFAM" id="SSF49410">
    <property type="entry name" value="Alpha-macroglobulin receptor domain"/>
    <property type="match status" value="1"/>
</dbReference>
<dbReference type="InterPro" id="IPR019742">
    <property type="entry name" value="MacrogloblnA2_CS"/>
</dbReference>
<reference evidence="8" key="2">
    <citation type="submission" date="2025-09" db="UniProtKB">
        <authorList>
            <consortium name="Ensembl"/>
        </authorList>
    </citation>
    <scope>IDENTIFICATION</scope>
</reference>
<organism evidence="8 9">
    <name type="scientific">Gadus morhua</name>
    <name type="common">Atlantic cod</name>
    <dbReference type="NCBI Taxonomy" id="8049"/>
    <lineage>
        <taxon>Eukaryota</taxon>
        <taxon>Metazoa</taxon>
        <taxon>Chordata</taxon>
        <taxon>Craniata</taxon>
        <taxon>Vertebrata</taxon>
        <taxon>Euteleostomi</taxon>
        <taxon>Actinopterygii</taxon>
        <taxon>Neopterygii</taxon>
        <taxon>Teleostei</taxon>
        <taxon>Neoteleostei</taxon>
        <taxon>Acanthomorphata</taxon>
        <taxon>Zeiogadaria</taxon>
        <taxon>Gadariae</taxon>
        <taxon>Gadiformes</taxon>
        <taxon>Gadoidei</taxon>
        <taxon>Gadidae</taxon>
        <taxon>Gadus</taxon>
    </lineage>
</organism>
<dbReference type="SUPFAM" id="SSF81296">
    <property type="entry name" value="E set domains"/>
    <property type="match status" value="1"/>
</dbReference>
<dbReference type="InterPro" id="IPR011626">
    <property type="entry name" value="Alpha-macroglobulin_TED"/>
</dbReference>
<dbReference type="Gene3D" id="2.60.40.10">
    <property type="entry name" value="Immunoglobulins"/>
    <property type="match status" value="2"/>
</dbReference>
<dbReference type="Pfam" id="PF00207">
    <property type="entry name" value="A2M"/>
    <property type="match status" value="1"/>
</dbReference>
<keyword evidence="3" id="KW-0722">Serine protease inhibitor</keyword>
<sequence length="1098" mass="120972">MDAGFIPFNELDPNRNRIAQWLDRAAVRGILDLSHPMSPEAAQGPYTITAWTEKGESTSRSFDIKEYGLPPTATNTHTCTHVLVLHSKCCFRNILNQMDFISGQTPFSVNVRELTFENVADNTAYKPGIPFEGKVMDIGHDSRPKEEWQSFVHGERLPAYPSAGLTMRPFYSKSKSFVKISANGHKSLCEGESQVGAQYIIQGEELRPGQEELPFYYTVMSKGAIMRHGHLPVAVKEGIGVLSIPLLGKAALSPYAQVVVYTLMPSGEVLADNMDFPVDQCFENRVKLEFSADRELPGGEASFRLESQPGSLCSVRAVDQSVLLLQPDQELSDVNQCLIDMPDTENDLHSRILFNVMYSDTFCLSVRYSDSSRHRGNRQKIETVRSYFPDTWIWELIPVGDSGSVSVVKTLPDTITSWRAQAFCTSSSLGFGLSRDTALVAFQPFFVSLTLPYSVVRGEVFTLRATVFNYLPSCIMVGLSVLECADCQYTMCVCAEESRVFQWEVSPSSLGEVTLEVRAEALHTEQLCGNEVAPPPTVGRVDTVVRKLLVEVRFTLMDGTHTRCPPPEKPAEKNISLLLPDLFVAGSARASFSVLGDLMGRAMKNLDKLLAMPYGCGEQNMILFAPNIYILNYLTSTAQLTHAIKERATRFLESGYQRELTYRHDDGSYSAFGKSDASGNTWLTAFVMKSFGGAKPYIFIDPKLIVDSRTWLLSHRRQDGCITSVGKLFHNGMKGGVSDDVSLTAYITAALLELDAVSADPMVSGCLQCLRVAVAGKLENMYTTALLSYTFTLAGDQQTRAALLTALHQRSVTDGGTRHWKRAEASEAVLDSLEVEMTAYVLLAVLSGPPVPGFDLDYASSITRWLIQQQNPYGGFASTQDTVVALQALARYGAATYSSEGACVVGLSSLGGASWQFTVDQSTRLLYQEQALDRLPGDYRITAQGQGCVQAQVGPPGAGLCTGTGLCPGPGLCFLPVLLRYQGRREETNMVIINLKLLSGYGLQQSTLQEVKSSVKRVDFEEGYINIYLDGLKKEVLRSYSVTLEEEEAVRNLRPAVVKVYDYYQTSDEAVADYSSPCAERKYTQFNHAQLKLAKVPA</sequence>
<dbReference type="Pfam" id="PF07678">
    <property type="entry name" value="TED_complement"/>
    <property type="match status" value="1"/>
</dbReference>